<dbReference type="AlphaFoldDB" id="A0AAD9PLG1"/>
<keyword evidence="2" id="KW-0732">Signal</keyword>
<comment type="caution">
    <text evidence="3">The sequence shown here is derived from an EMBL/GenBank/DDBJ whole genome shotgun (WGS) entry which is preliminary data.</text>
</comment>
<protein>
    <recommendedName>
        <fullName evidence="5">Signal peptide containing protein</fullName>
    </recommendedName>
</protein>
<evidence type="ECO:0000256" key="1">
    <source>
        <dbReference type="SAM" id="MobiDB-lite"/>
    </source>
</evidence>
<proteinExistence type="predicted"/>
<dbReference type="EMBL" id="JALLKP010000002">
    <property type="protein sequence ID" value="KAK2196716.1"/>
    <property type="molecule type" value="Genomic_DNA"/>
</dbReference>
<evidence type="ECO:0000313" key="3">
    <source>
        <dbReference type="EMBL" id="KAK2196716.1"/>
    </source>
</evidence>
<dbReference type="KEGG" id="bdw:94336263"/>
<evidence type="ECO:0000313" key="4">
    <source>
        <dbReference type="Proteomes" id="UP001214638"/>
    </source>
</evidence>
<gene>
    <name evidence="3" type="ORF">BdWA1_001965</name>
</gene>
<sequence>MDLCFVYAFVILAYGVNGVAVPLDIIETTETGNIRKGLYGKEDNLKADESKNIEQIDLNGEGFIRFITATKGFCFDKITFNGTTLLPSLPRNCPILVTWEYWNKMDFISFYIKSKRTSIKTIYQRTSKRNWTPIAKSEYGKLELMYKPRVTLDIDKVENIPGIKYIQHVYNSEIFRVFDVLQYVFIYKIVSNGVTIINLSGRNNVGSRCVRVIIHGYDGTSQRVRVVIMDEFGKLNNADFYIYQKAGFSRMHSIAEKNVWDRRIKLRLATLNIGEVITDDNATHISSDDAANPENESVVSNTQQSFENKGEPPNGTTYSLHPVRVSSNIINNNANNRDVSPNTLLLDNADPEIVNVETISLPDDMIIIYKIMNDTFYDVIEVFGIIITLRSPLNVKAVVIEGYLFNWLVLVNGVDLHDLLREVRVKECGQIWIWLTDIAYKAYEILHKQRSILIHKEHGWNPGVNHNREFDEHGRIVDYYNVNKYHFINGLWIGDSVVLYIPEKAMSTERIVKVKVSTYKNHRCEILLKDSDDNFRKVTKVYDIKRGWISTDAMNEESDIAKIPELQDEELQNQSIPQCVPGVWKRILHSVRGIVNAFGIKSGFLKDETTSLEKLLNIDELESNDNICVNKYGIEGKVSIVKIEIDKTKGKYNSLKFLNSMVSVGQRGWILEYAVTYKWDNKTIITYGYIDEKGYQVKQYSRYNGAEWIPMELNEYENIFYNEMPRLDLDISAKHVNDGITVKTSFDNEMTYNLFTVDECLLIGEIMDTPHLNMLDIKKKLQNARLLKAHVTIASNLYSAAIKLLIQLYDEISWYQLIYINNGWMLNKR</sequence>
<keyword evidence="4" id="KW-1185">Reference proteome</keyword>
<accession>A0AAD9PLG1</accession>
<feature type="region of interest" description="Disordered" evidence="1">
    <location>
        <begin position="283"/>
        <end position="318"/>
    </location>
</feature>
<feature type="compositionally biased region" description="Polar residues" evidence="1">
    <location>
        <begin position="294"/>
        <end position="307"/>
    </location>
</feature>
<evidence type="ECO:0000256" key="2">
    <source>
        <dbReference type="SAM" id="SignalP"/>
    </source>
</evidence>
<dbReference type="GeneID" id="94336263"/>
<dbReference type="RefSeq" id="XP_067803558.1">
    <property type="nucleotide sequence ID" value="XM_067946994.1"/>
</dbReference>
<dbReference type="Proteomes" id="UP001214638">
    <property type="component" value="Unassembled WGS sequence"/>
</dbReference>
<feature type="signal peptide" evidence="2">
    <location>
        <begin position="1"/>
        <end position="18"/>
    </location>
</feature>
<evidence type="ECO:0008006" key="5">
    <source>
        <dbReference type="Google" id="ProtNLM"/>
    </source>
</evidence>
<name>A0AAD9PLG1_9APIC</name>
<reference evidence="3" key="1">
    <citation type="journal article" date="2023" name="Nat. Microbiol.">
        <title>Babesia duncani multi-omics identifies virulence factors and drug targets.</title>
        <authorList>
            <person name="Singh P."/>
            <person name="Lonardi S."/>
            <person name="Liang Q."/>
            <person name="Vydyam P."/>
            <person name="Khabirova E."/>
            <person name="Fang T."/>
            <person name="Gihaz S."/>
            <person name="Thekkiniath J."/>
            <person name="Munshi M."/>
            <person name="Abel S."/>
            <person name="Ciampossin L."/>
            <person name="Batugedara G."/>
            <person name="Gupta M."/>
            <person name="Lu X.M."/>
            <person name="Lenz T."/>
            <person name="Chakravarty S."/>
            <person name="Cornillot E."/>
            <person name="Hu Y."/>
            <person name="Ma W."/>
            <person name="Gonzalez L.M."/>
            <person name="Sanchez S."/>
            <person name="Estrada K."/>
            <person name="Sanchez-Flores A."/>
            <person name="Montero E."/>
            <person name="Harb O.S."/>
            <person name="Le Roch K.G."/>
            <person name="Mamoun C.B."/>
        </authorList>
    </citation>
    <scope>NUCLEOTIDE SEQUENCE</scope>
    <source>
        <strain evidence="3">WA1</strain>
    </source>
</reference>
<organism evidence="3 4">
    <name type="scientific">Babesia duncani</name>
    <dbReference type="NCBI Taxonomy" id="323732"/>
    <lineage>
        <taxon>Eukaryota</taxon>
        <taxon>Sar</taxon>
        <taxon>Alveolata</taxon>
        <taxon>Apicomplexa</taxon>
        <taxon>Aconoidasida</taxon>
        <taxon>Piroplasmida</taxon>
        <taxon>Babesiidae</taxon>
        <taxon>Babesia</taxon>
    </lineage>
</organism>
<feature type="chain" id="PRO_5042264467" description="Signal peptide containing protein" evidence="2">
    <location>
        <begin position="19"/>
        <end position="829"/>
    </location>
</feature>